<keyword evidence="1" id="KW-0812">Transmembrane</keyword>
<comment type="caution">
    <text evidence="2">The sequence shown here is derived from an EMBL/GenBank/DDBJ whole genome shotgun (WGS) entry which is preliminary data.</text>
</comment>
<accession>A0A9W8C7P5</accession>
<reference evidence="2" key="1">
    <citation type="submission" date="2021-02" db="EMBL/GenBank/DDBJ databases">
        <title>Comparative genomics reveals that relaxation of natural selection precedes convergent phenotypic evolution of cavefish.</title>
        <authorList>
            <person name="Peng Z."/>
        </authorList>
    </citation>
    <scope>NUCLEOTIDE SEQUENCE</scope>
    <source>
        <tissue evidence="2">Muscle</tissue>
    </source>
</reference>
<keyword evidence="1" id="KW-0472">Membrane</keyword>
<dbReference type="OrthoDB" id="8942450at2759"/>
<dbReference type="AlphaFoldDB" id="A0A9W8C7P5"/>
<dbReference type="EMBL" id="JAFHDT010000005">
    <property type="protein sequence ID" value="KAI7810010.1"/>
    <property type="molecule type" value="Genomic_DNA"/>
</dbReference>
<keyword evidence="1" id="KW-1133">Transmembrane helix</keyword>
<feature type="transmembrane region" description="Helical" evidence="1">
    <location>
        <begin position="12"/>
        <end position="36"/>
    </location>
</feature>
<proteinExistence type="predicted"/>
<protein>
    <submittedName>
        <fullName evidence="2">Uncharacterized protein</fullName>
    </submittedName>
</protein>
<evidence type="ECO:0000313" key="2">
    <source>
        <dbReference type="EMBL" id="KAI7810010.1"/>
    </source>
</evidence>
<evidence type="ECO:0000256" key="1">
    <source>
        <dbReference type="SAM" id="Phobius"/>
    </source>
</evidence>
<name>A0A9W8C7P5_TRIRA</name>
<sequence length="249" mass="28555">MMARSNSTQNTFKWILAVLTLWSMVALIIIVVWVTWPPKASIEQCQAEQQALIEKKEGAKVVKEKEQRVLNSTLKLSFENQTELQEELEIILESKREIHASLTESMQLQTILKQNVTALENKSILLENTHHRLSSELAQQQDLIETLWVNLSSEAHHLDSCEALRVAANSQQMAAESRRKACQATAIHLAKQRRVIKTQTCLTHDAYFTFICFFIQLQRELLDEGMRDQGFPNPELNRTELCSLLLNIS</sequence>
<dbReference type="Proteomes" id="UP001059041">
    <property type="component" value="Linkage Group LG5"/>
</dbReference>
<gene>
    <name evidence="2" type="ORF">IRJ41_020707</name>
</gene>
<keyword evidence="3" id="KW-1185">Reference proteome</keyword>
<organism evidence="2 3">
    <name type="scientific">Triplophysa rosa</name>
    <name type="common">Cave loach</name>
    <dbReference type="NCBI Taxonomy" id="992332"/>
    <lineage>
        <taxon>Eukaryota</taxon>
        <taxon>Metazoa</taxon>
        <taxon>Chordata</taxon>
        <taxon>Craniata</taxon>
        <taxon>Vertebrata</taxon>
        <taxon>Euteleostomi</taxon>
        <taxon>Actinopterygii</taxon>
        <taxon>Neopterygii</taxon>
        <taxon>Teleostei</taxon>
        <taxon>Ostariophysi</taxon>
        <taxon>Cypriniformes</taxon>
        <taxon>Nemacheilidae</taxon>
        <taxon>Triplophysa</taxon>
    </lineage>
</organism>
<evidence type="ECO:0000313" key="3">
    <source>
        <dbReference type="Proteomes" id="UP001059041"/>
    </source>
</evidence>